<gene>
    <name evidence="2" type="ORF">ACFPK1_24505</name>
</gene>
<evidence type="ECO:0000313" key="3">
    <source>
        <dbReference type="Proteomes" id="UP001596175"/>
    </source>
</evidence>
<keyword evidence="3" id="KW-1185">Reference proteome</keyword>
<evidence type="ECO:0000313" key="2">
    <source>
        <dbReference type="EMBL" id="MFC5141423.1"/>
    </source>
</evidence>
<dbReference type="PANTHER" id="PTHR41517">
    <property type="entry name" value="1,2-DIOXYGENASE PROTEIN-RELATED"/>
    <property type="match status" value="1"/>
</dbReference>
<name>A0ABV9ZIV8_9PSEU</name>
<dbReference type="InterPro" id="IPR011051">
    <property type="entry name" value="RmlC_Cupin_sf"/>
</dbReference>
<proteinExistence type="predicted"/>
<evidence type="ECO:0008006" key="4">
    <source>
        <dbReference type="Google" id="ProtNLM"/>
    </source>
</evidence>
<dbReference type="Gene3D" id="2.60.120.10">
    <property type="entry name" value="Jelly Rolls"/>
    <property type="match status" value="2"/>
</dbReference>
<dbReference type="InterPro" id="IPR014710">
    <property type="entry name" value="RmlC-like_jellyroll"/>
</dbReference>
<sequence>MSLTDARPETATPTTGTAMRDVSGEPAATPQPWAPLKVARAEIEAEIERLAAAPRPANGRRGSRIVHPSAVAPGLGLAPGVAVTIEVLNPGEETAPLRENAHRVEIGIRGRGRIEVADTAIDLAHLDVANLPSMQPFRFRNDGTDVWARLSYSNAPLLEKLGVHYAEDLPVSWRPSPDDAPAAATQDSEKVAYTRATAPDVAIGTQGARLRGYEFLVDIEVVESRALHWPWAEVAPHLSREAGDGKRTIMAYYNPATQRRQGATHSFFVTASAMPAGRPPRPRGRGHRHSSVAINYHFAGSGVSTVDGVDIAWEAGDLLLSAPGWLEHAHYEGPDGLAVYTVQDHPLHIGMESLVWQEKMGGPVLALGSEAGQTGYVGPREAGA</sequence>
<organism evidence="2 3">
    <name type="scientific">Actinomycetospora rhizophila</name>
    <dbReference type="NCBI Taxonomy" id="1416876"/>
    <lineage>
        <taxon>Bacteria</taxon>
        <taxon>Bacillati</taxon>
        <taxon>Actinomycetota</taxon>
        <taxon>Actinomycetes</taxon>
        <taxon>Pseudonocardiales</taxon>
        <taxon>Pseudonocardiaceae</taxon>
        <taxon>Actinomycetospora</taxon>
    </lineage>
</organism>
<dbReference type="Proteomes" id="UP001596175">
    <property type="component" value="Unassembled WGS sequence"/>
</dbReference>
<dbReference type="SUPFAM" id="SSF51182">
    <property type="entry name" value="RmlC-like cupins"/>
    <property type="match status" value="1"/>
</dbReference>
<dbReference type="EMBL" id="JBHSKG010000016">
    <property type="protein sequence ID" value="MFC5141423.1"/>
    <property type="molecule type" value="Genomic_DNA"/>
</dbReference>
<feature type="region of interest" description="Disordered" evidence="1">
    <location>
        <begin position="1"/>
        <end position="32"/>
    </location>
</feature>
<dbReference type="InterPro" id="IPR047183">
    <property type="entry name" value="GDO-like"/>
</dbReference>
<protein>
    <recommendedName>
        <fullName evidence="4">Gentisate 1,2-dioxygenase</fullName>
    </recommendedName>
</protein>
<dbReference type="PANTHER" id="PTHR41517:SF1">
    <property type="entry name" value="CUPIN"/>
    <property type="match status" value="1"/>
</dbReference>
<evidence type="ECO:0000256" key="1">
    <source>
        <dbReference type="SAM" id="MobiDB-lite"/>
    </source>
</evidence>
<dbReference type="RefSeq" id="WP_378023573.1">
    <property type="nucleotide sequence ID" value="NZ_JBHSKG010000016.1"/>
</dbReference>
<accession>A0ABV9ZIV8</accession>
<comment type="caution">
    <text evidence="2">The sequence shown here is derived from an EMBL/GenBank/DDBJ whole genome shotgun (WGS) entry which is preliminary data.</text>
</comment>
<reference evidence="3" key="1">
    <citation type="journal article" date="2019" name="Int. J. Syst. Evol. Microbiol.">
        <title>The Global Catalogue of Microorganisms (GCM) 10K type strain sequencing project: providing services to taxonomists for standard genome sequencing and annotation.</title>
        <authorList>
            <consortium name="The Broad Institute Genomics Platform"/>
            <consortium name="The Broad Institute Genome Sequencing Center for Infectious Disease"/>
            <person name="Wu L."/>
            <person name="Ma J."/>
        </authorList>
    </citation>
    <scope>NUCLEOTIDE SEQUENCE [LARGE SCALE GENOMIC DNA]</scope>
    <source>
        <strain evidence="3">XZYJ18</strain>
    </source>
</reference>